<gene>
    <name evidence="2" type="ORF">SAMN02745704_00676</name>
</gene>
<proteinExistence type="predicted"/>
<feature type="compositionally biased region" description="Polar residues" evidence="1">
    <location>
        <begin position="30"/>
        <end position="41"/>
    </location>
</feature>
<dbReference type="EMBL" id="FUYC01000002">
    <property type="protein sequence ID" value="SKA74494.1"/>
    <property type="molecule type" value="Genomic_DNA"/>
</dbReference>
<feature type="region of interest" description="Disordered" evidence="1">
    <location>
        <begin position="13"/>
        <end position="41"/>
    </location>
</feature>
<evidence type="ECO:0000313" key="2">
    <source>
        <dbReference type="EMBL" id="SKA74494.1"/>
    </source>
</evidence>
<dbReference type="Proteomes" id="UP000190027">
    <property type="component" value="Unassembled WGS sequence"/>
</dbReference>
<protein>
    <submittedName>
        <fullName evidence="2">Uncharacterized protein</fullName>
    </submittedName>
</protein>
<keyword evidence="3" id="KW-1185">Reference proteome</keyword>
<dbReference type="AlphaFoldDB" id="A0A1T4WAZ7"/>
<organism evidence="2 3">
    <name type="scientific">Paucidesulfovibrio gracilis DSM 16080</name>
    <dbReference type="NCBI Taxonomy" id="1121449"/>
    <lineage>
        <taxon>Bacteria</taxon>
        <taxon>Pseudomonadati</taxon>
        <taxon>Thermodesulfobacteriota</taxon>
        <taxon>Desulfovibrionia</taxon>
        <taxon>Desulfovibrionales</taxon>
        <taxon>Desulfovibrionaceae</taxon>
        <taxon>Paucidesulfovibrio</taxon>
    </lineage>
</organism>
<evidence type="ECO:0000313" key="3">
    <source>
        <dbReference type="Proteomes" id="UP000190027"/>
    </source>
</evidence>
<reference evidence="2 3" key="1">
    <citation type="submission" date="2017-02" db="EMBL/GenBank/DDBJ databases">
        <authorList>
            <person name="Peterson S.W."/>
        </authorList>
    </citation>
    <scope>NUCLEOTIDE SEQUENCE [LARGE SCALE GENOMIC DNA]</scope>
    <source>
        <strain evidence="2 3">DSM 16080</strain>
    </source>
</reference>
<name>A0A1T4WAZ7_9BACT</name>
<evidence type="ECO:0000256" key="1">
    <source>
        <dbReference type="SAM" id="MobiDB-lite"/>
    </source>
</evidence>
<sequence>MFKTVVTVEKGGMGWEQSAAATPRLRNPPGQHTDQDQMSDSNQTLGAFQLVLQLLDAFQQIHHDARAHH</sequence>
<accession>A0A1T4WAZ7</accession>